<dbReference type="Proteomes" id="UP000305238">
    <property type="component" value="Unassembled WGS sequence"/>
</dbReference>
<proteinExistence type="predicted"/>
<keyword evidence="2" id="KW-1185">Reference proteome</keyword>
<dbReference type="RefSeq" id="WP_138637309.1">
    <property type="nucleotide sequence ID" value="NZ_JBIAFF010000019.1"/>
</dbReference>
<evidence type="ECO:0000313" key="1">
    <source>
        <dbReference type="EMBL" id="TMR38483.1"/>
    </source>
</evidence>
<accession>A0A5S4GZS6</accession>
<dbReference type="EMBL" id="VCKZ01000104">
    <property type="protein sequence ID" value="TMR38483.1"/>
    <property type="molecule type" value="Genomic_DNA"/>
</dbReference>
<protein>
    <submittedName>
        <fullName evidence="1">Uncharacterized protein</fullName>
    </submittedName>
</protein>
<dbReference type="AlphaFoldDB" id="A0A5S4GZS6"/>
<evidence type="ECO:0000313" key="2">
    <source>
        <dbReference type="Proteomes" id="UP000305238"/>
    </source>
</evidence>
<gene>
    <name evidence="1" type="ORF">ETD96_16265</name>
</gene>
<name>A0A5S4GZS6_9ACTN</name>
<reference evidence="1 2" key="1">
    <citation type="submission" date="2019-05" db="EMBL/GenBank/DDBJ databases">
        <title>Draft genome sequence of Actinomadura geliboluensis A8036.</title>
        <authorList>
            <person name="Saricaoglu S."/>
            <person name="Isik K."/>
        </authorList>
    </citation>
    <scope>NUCLEOTIDE SEQUENCE [LARGE SCALE GENOMIC DNA]</scope>
    <source>
        <strain evidence="1 2">A8036</strain>
    </source>
</reference>
<comment type="caution">
    <text evidence="1">The sequence shown here is derived from an EMBL/GenBank/DDBJ whole genome shotgun (WGS) entry which is preliminary data.</text>
</comment>
<organism evidence="1 2">
    <name type="scientific">Actinomadura geliboluensis</name>
    <dbReference type="NCBI Taxonomy" id="882440"/>
    <lineage>
        <taxon>Bacteria</taxon>
        <taxon>Bacillati</taxon>
        <taxon>Actinomycetota</taxon>
        <taxon>Actinomycetes</taxon>
        <taxon>Streptosporangiales</taxon>
        <taxon>Thermomonosporaceae</taxon>
        <taxon>Actinomadura</taxon>
    </lineage>
</organism>
<sequence>MFWRKQKAAIERFHPLHKALTLEKGFSVSLRRDDWEPVIQSLAGHRTVVKRRKWQLSGRVPAVLVPLLRVLAADMPPDGVLSVAADLRGSDLPEKCGPQHDVPVQRPVISMKQWYAFDPWLRMRAELRDGSVLELAVTDRVRYRRRKKRNPRGKVKIKTKTKTTQLVRVTRRLGKDAVVRQPSSPPPRWLKVQVKPGKRMVIRVDGKLRGVQEGKAMLDRILDVSTEPFRWTPPGTAARRAK</sequence>
<dbReference type="OrthoDB" id="3462662at2"/>